<gene>
    <name evidence="1" type="ORF">SDC9_66240</name>
</gene>
<organism evidence="1">
    <name type="scientific">bioreactor metagenome</name>
    <dbReference type="NCBI Taxonomy" id="1076179"/>
    <lineage>
        <taxon>unclassified sequences</taxon>
        <taxon>metagenomes</taxon>
        <taxon>ecological metagenomes</taxon>
    </lineage>
</organism>
<reference evidence="1" key="1">
    <citation type="submission" date="2019-08" db="EMBL/GenBank/DDBJ databases">
        <authorList>
            <person name="Kucharzyk K."/>
            <person name="Murdoch R.W."/>
            <person name="Higgins S."/>
            <person name="Loffler F."/>
        </authorList>
    </citation>
    <scope>NUCLEOTIDE SEQUENCE</scope>
</reference>
<evidence type="ECO:0000313" key="1">
    <source>
        <dbReference type="EMBL" id="MPM19814.1"/>
    </source>
</evidence>
<accession>A0A644Y0Q4</accession>
<protein>
    <submittedName>
        <fullName evidence="1">Uncharacterized protein</fullName>
    </submittedName>
</protein>
<dbReference type="EMBL" id="VSSQ01003249">
    <property type="protein sequence ID" value="MPM19814.1"/>
    <property type="molecule type" value="Genomic_DNA"/>
</dbReference>
<dbReference type="AlphaFoldDB" id="A0A644Y0Q4"/>
<proteinExistence type="predicted"/>
<comment type="caution">
    <text evidence="1">The sequence shown here is derived from an EMBL/GenBank/DDBJ whole genome shotgun (WGS) entry which is preliminary data.</text>
</comment>
<name>A0A644Y0Q4_9ZZZZ</name>
<sequence>MIDKETAQKILDKYDRDYATFSEKATRKEFHTVLKYVADESNRRQRKQVGLDK</sequence>